<accession>A0A482MNF5</accession>
<dbReference type="Proteomes" id="UP000301424">
    <property type="component" value="Segment"/>
</dbReference>
<feature type="region of interest" description="Disordered" evidence="1">
    <location>
        <begin position="53"/>
        <end position="75"/>
    </location>
</feature>
<sequence>MTKDTLNMLIMDLQEEGSELSERAAVSIHKLRRDLGFARGRLRAITAQNERLEESASLHTWRESEEQRAQRGAMM</sequence>
<gene>
    <name evidence="2" type="ORF">BcepSauron_362</name>
</gene>
<protein>
    <submittedName>
        <fullName evidence="2">Uncharacterized protein</fullName>
    </submittedName>
</protein>
<feature type="compositionally biased region" description="Basic and acidic residues" evidence="1">
    <location>
        <begin position="53"/>
        <end position="69"/>
    </location>
</feature>
<evidence type="ECO:0000313" key="2">
    <source>
        <dbReference type="EMBL" id="QBQ74742.1"/>
    </source>
</evidence>
<evidence type="ECO:0000256" key="1">
    <source>
        <dbReference type="SAM" id="MobiDB-lite"/>
    </source>
</evidence>
<dbReference type="EMBL" id="MK552141">
    <property type="protein sequence ID" value="QBQ74742.1"/>
    <property type="molecule type" value="Genomic_DNA"/>
</dbReference>
<proteinExistence type="predicted"/>
<evidence type="ECO:0000313" key="3">
    <source>
        <dbReference type="Proteomes" id="UP000301424"/>
    </source>
</evidence>
<reference evidence="2 3" key="1">
    <citation type="submission" date="2019-02" db="EMBL/GenBank/DDBJ databases">
        <title>Complete genome sequence of Burkholderia cenocepacia phage BcepSauron.</title>
        <authorList>
            <person name="Park K."/>
            <person name="Gonzalez C."/>
            <person name="Liu M."/>
            <person name="Gill J."/>
        </authorList>
    </citation>
    <scope>NUCLEOTIDE SEQUENCE [LARGE SCALE GENOMIC DNA]</scope>
</reference>
<name>A0A482MNF5_9CAUD</name>
<keyword evidence="3" id="KW-1185">Reference proteome</keyword>
<organism evidence="2 3">
    <name type="scientific">Burkholderia phage BcepSauron</name>
    <dbReference type="NCBI Taxonomy" id="2530033"/>
    <lineage>
        <taxon>Viruses</taxon>
        <taxon>Duplodnaviria</taxon>
        <taxon>Heunggongvirae</taxon>
        <taxon>Uroviricota</taxon>
        <taxon>Caudoviricetes</taxon>
        <taxon>Sarumanvirus</taxon>
        <taxon>Sarumanvirus bcepsauron</taxon>
    </lineage>
</organism>